<feature type="region of interest" description="Disordered" evidence="1">
    <location>
        <begin position="1"/>
        <end position="20"/>
    </location>
</feature>
<comment type="caution">
    <text evidence="2">The sequence shown here is derived from an EMBL/GenBank/DDBJ whole genome shotgun (WGS) entry which is preliminary data.</text>
</comment>
<evidence type="ECO:0000313" key="3">
    <source>
        <dbReference type="Proteomes" id="UP000037982"/>
    </source>
</evidence>
<sequence length="125" mass="13225">MIRRRNPAPATSKTTGRTGTCQVRMASRTDAAAHSSRVSLITSAGMPARRRRAGSSVQRFDRNSRQLTGTLSSSDANHTPWAYCPATGPAAAPPVGDSTPTDRSPSLGMARGWTTQARGAAVRCR</sequence>
<evidence type="ECO:0000256" key="1">
    <source>
        <dbReference type="SAM" id="MobiDB-lite"/>
    </source>
</evidence>
<feature type="compositionally biased region" description="Polar residues" evidence="1">
    <location>
        <begin position="9"/>
        <end position="20"/>
    </location>
</feature>
<dbReference type="EMBL" id="LGKG01000170">
    <property type="protein sequence ID" value="KPC59917.1"/>
    <property type="molecule type" value="Genomic_DNA"/>
</dbReference>
<feature type="region of interest" description="Disordered" evidence="1">
    <location>
        <begin position="28"/>
        <end position="125"/>
    </location>
</feature>
<organism evidence="2 3">
    <name type="scientific">Streptomyces chattanoogensis</name>
    <dbReference type="NCBI Taxonomy" id="66876"/>
    <lineage>
        <taxon>Bacteria</taxon>
        <taxon>Bacillati</taxon>
        <taxon>Actinomycetota</taxon>
        <taxon>Actinomycetes</taxon>
        <taxon>Kitasatosporales</taxon>
        <taxon>Streptomycetaceae</taxon>
        <taxon>Streptomyces</taxon>
    </lineage>
</organism>
<name>A0A0N1JVX7_9ACTN</name>
<gene>
    <name evidence="2" type="ORF">ADL29_32175</name>
</gene>
<dbReference type="AlphaFoldDB" id="A0A0N1JVX7"/>
<dbReference type="PATRIC" id="fig|66876.3.peg.7092"/>
<proteinExistence type="predicted"/>
<dbReference type="Proteomes" id="UP000037982">
    <property type="component" value="Unassembled WGS sequence"/>
</dbReference>
<feature type="compositionally biased region" description="Low complexity" evidence="1">
    <location>
        <begin position="85"/>
        <end position="94"/>
    </location>
</feature>
<protein>
    <submittedName>
        <fullName evidence="2">Uncharacterized protein</fullName>
    </submittedName>
</protein>
<feature type="compositionally biased region" description="Polar residues" evidence="1">
    <location>
        <begin position="65"/>
        <end position="77"/>
    </location>
</feature>
<accession>A0A0N1JVX7</accession>
<reference evidence="3" key="1">
    <citation type="submission" date="2015-07" db="EMBL/GenBank/DDBJ databases">
        <authorList>
            <person name="Ju K.-S."/>
            <person name="Doroghazi J.R."/>
            <person name="Metcalf W.W."/>
        </authorList>
    </citation>
    <scope>NUCLEOTIDE SEQUENCE [LARGE SCALE GENOMIC DNA]</scope>
    <source>
        <strain evidence="3">NRRL ISP-5002</strain>
    </source>
</reference>
<evidence type="ECO:0000313" key="2">
    <source>
        <dbReference type="EMBL" id="KPC59917.1"/>
    </source>
</evidence>
<keyword evidence="3" id="KW-1185">Reference proteome</keyword>